<evidence type="ECO:0000313" key="4">
    <source>
        <dbReference type="Proteomes" id="UP000251717"/>
    </source>
</evidence>
<dbReference type="InterPro" id="IPR013094">
    <property type="entry name" value="AB_hydrolase_3"/>
</dbReference>
<protein>
    <submittedName>
        <fullName evidence="3">Monoterpene epsilon-lactone hydrolase</fullName>
        <ecNumber evidence="3">3.1.1.83</ecNumber>
    </submittedName>
</protein>
<evidence type="ECO:0000313" key="3">
    <source>
        <dbReference type="EMBL" id="PWB87457.1"/>
    </source>
</evidence>
<sequence length="286" mass="32205">MSGKSFVASLEEIILRFTKPAYMDSKDKIEDFIKEKATSQVKIPKGIFKSRDFNGIDVFTFGDENAHHTILFVHGGAYINEINYQHLLYCFKLSRSLDAQVIAPVYGLAPNHNAMECLDAIEKVYRGLIAQNRNIILMGDSAGGGFALSFCQHLKEIDLPQPEKIIVFSPWVDVSMENTPYDSQNDPILGDIGLREIGRSWAGDLDMKDYHVSPLYGDNRGLPRTLIFVGGSEIFYKDIRKYVDNLKSDGVDVKLIVGEGLFHIYPLFPSPEARNAFKEVKKYILG</sequence>
<dbReference type="InterPro" id="IPR029058">
    <property type="entry name" value="AB_hydrolase_fold"/>
</dbReference>
<dbReference type="EC" id="3.1.1.83" evidence="3"/>
<keyword evidence="1 3" id="KW-0378">Hydrolase</keyword>
<dbReference type="Gene3D" id="3.40.50.1820">
    <property type="entry name" value="alpha/beta hydrolase"/>
    <property type="match status" value="1"/>
</dbReference>
<evidence type="ECO:0000259" key="2">
    <source>
        <dbReference type="Pfam" id="PF07859"/>
    </source>
</evidence>
<accession>A0A315XM40</accession>
<dbReference type="AlphaFoldDB" id="A0A315XM40"/>
<evidence type="ECO:0000256" key="1">
    <source>
        <dbReference type="ARBA" id="ARBA00022801"/>
    </source>
</evidence>
<dbReference type="RefSeq" id="WP_116591973.1">
    <property type="nucleotide sequence ID" value="NZ_MZGS01000020.1"/>
</dbReference>
<dbReference type="PANTHER" id="PTHR48081:SF8">
    <property type="entry name" value="ALPHA_BETA HYDROLASE FOLD-3 DOMAIN-CONTAINING PROTEIN-RELATED"/>
    <property type="match status" value="1"/>
</dbReference>
<keyword evidence="4" id="KW-1185">Reference proteome</keyword>
<dbReference type="Pfam" id="PF07859">
    <property type="entry name" value="Abhydrolase_3"/>
    <property type="match status" value="1"/>
</dbReference>
<comment type="caution">
    <text evidence="3">The sequence shown here is derived from an EMBL/GenBank/DDBJ whole genome shotgun (WGS) entry which is preliminary data.</text>
</comment>
<proteinExistence type="predicted"/>
<dbReference type="EMBL" id="MZGS01000020">
    <property type="protein sequence ID" value="PWB87457.1"/>
    <property type="molecule type" value="Genomic_DNA"/>
</dbReference>
<feature type="domain" description="Alpha/beta hydrolase fold-3" evidence="2">
    <location>
        <begin position="70"/>
        <end position="265"/>
    </location>
</feature>
<dbReference type="InterPro" id="IPR050300">
    <property type="entry name" value="GDXG_lipolytic_enzyme"/>
</dbReference>
<dbReference type="SUPFAM" id="SSF53474">
    <property type="entry name" value="alpha/beta-Hydrolases"/>
    <property type="match status" value="1"/>
</dbReference>
<dbReference type="GO" id="GO:0016787">
    <property type="term" value="F:hydrolase activity"/>
    <property type="evidence" value="ECO:0007669"/>
    <property type="project" value="UniProtKB-KW"/>
</dbReference>
<gene>
    <name evidence="3" type="primary">mlhB</name>
    <name evidence="3" type="ORF">MBBTH_10230</name>
</gene>
<reference evidence="3 4" key="1">
    <citation type="submission" date="2017-03" db="EMBL/GenBank/DDBJ databases">
        <title>Genome sequence of Methanobrevibacter thaueri.</title>
        <authorList>
            <person name="Poehlein A."/>
            <person name="Seedorf H."/>
            <person name="Daniel R."/>
        </authorList>
    </citation>
    <scope>NUCLEOTIDE SEQUENCE [LARGE SCALE GENOMIC DNA]</scope>
    <source>
        <strain evidence="3 4">DSM 11995</strain>
    </source>
</reference>
<name>A0A315XM40_9EURY</name>
<organism evidence="3 4">
    <name type="scientific">Methanobrevibacter thaueri</name>
    <dbReference type="NCBI Taxonomy" id="190975"/>
    <lineage>
        <taxon>Archaea</taxon>
        <taxon>Methanobacteriati</taxon>
        <taxon>Methanobacteriota</taxon>
        <taxon>Methanomada group</taxon>
        <taxon>Methanobacteria</taxon>
        <taxon>Methanobacteriales</taxon>
        <taxon>Methanobacteriaceae</taxon>
        <taxon>Methanobrevibacter</taxon>
    </lineage>
</organism>
<dbReference type="OrthoDB" id="33195at2157"/>
<dbReference type="Proteomes" id="UP000251717">
    <property type="component" value="Unassembled WGS sequence"/>
</dbReference>
<dbReference type="PANTHER" id="PTHR48081">
    <property type="entry name" value="AB HYDROLASE SUPERFAMILY PROTEIN C4A8.06C"/>
    <property type="match status" value="1"/>
</dbReference>